<evidence type="ECO:0000256" key="6">
    <source>
        <dbReference type="ARBA" id="ARBA00037585"/>
    </source>
</evidence>
<dbReference type="InterPro" id="IPR044865">
    <property type="entry name" value="MRH_dom"/>
</dbReference>
<dbReference type="FunFam" id="2.70.130.10:FF:000003">
    <property type="entry name" value="Endoplasmic reticulum lectin 1"/>
    <property type="match status" value="1"/>
</dbReference>
<keyword evidence="13" id="KW-1185">Reference proteome</keyword>
<accession>A0AAN9GE34</accession>
<dbReference type="Proteomes" id="UP001374579">
    <property type="component" value="Unassembled WGS sequence"/>
</dbReference>
<evidence type="ECO:0000256" key="3">
    <source>
        <dbReference type="ARBA" id="ARBA00022737"/>
    </source>
</evidence>
<evidence type="ECO:0000256" key="7">
    <source>
        <dbReference type="ARBA" id="ARBA00041108"/>
    </source>
</evidence>
<proteinExistence type="predicted"/>
<feature type="signal peptide" evidence="10">
    <location>
        <begin position="1"/>
        <end position="23"/>
    </location>
</feature>
<dbReference type="SUPFAM" id="SSF50911">
    <property type="entry name" value="Mannose 6-phosphate receptor domain"/>
    <property type="match status" value="2"/>
</dbReference>
<protein>
    <recommendedName>
        <fullName evidence="7">Endoplasmic reticulum lectin 1</fullName>
    </recommendedName>
    <alternativeName>
        <fullName evidence="8">ER lectin</fullName>
    </alternativeName>
</protein>
<evidence type="ECO:0000256" key="5">
    <source>
        <dbReference type="ARBA" id="ARBA00023157"/>
    </source>
</evidence>
<evidence type="ECO:0000256" key="4">
    <source>
        <dbReference type="ARBA" id="ARBA00022824"/>
    </source>
</evidence>
<keyword evidence="5" id="KW-1015">Disulfide bond</keyword>
<dbReference type="InterPro" id="IPR012913">
    <property type="entry name" value="OS9-like_dom"/>
</dbReference>
<reference evidence="12 13" key="1">
    <citation type="submission" date="2024-02" db="EMBL/GenBank/DDBJ databases">
        <title>Chromosome-scale genome assembly of the rough periwinkle Littorina saxatilis.</title>
        <authorList>
            <person name="De Jode A."/>
            <person name="Faria R."/>
            <person name="Formenti G."/>
            <person name="Sims Y."/>
            <person name="Smith T.P."/>
            <person name="Tracey A."/>
            <person name="Wood J.M.D."/>
            <person name="Zagrodzka Z.B."/>
            <person name="Johannesson K."/>
            <person name="Butlin R.K."/>
            <person name="Leder E.H."/>
        </authorList>
    </citation>
    <scope>NUCLEOTIDE SEQUENCE [LARGE SCALE GENOMIC DNA]</scope>
    <source>
        <strain evidence="12">Snail1</strain>
        <tissue evidence="12">Muscle</tissue>
    </source>
</reference>
<sequence length="478" mass="53847">MAQTLIVVVILSIAWLQSFVVWSFDPFMDQTMFMIDWKGPLLEPIEGISSENVVVMTKDKEQYRCILPEVYDKKRLEGADEYQGPTASTLMARLFQQTTCSYRLESYWTYELCHGKHLRQYHEAKEQGKKTKLQEYFLGFGDPNFAGTAAGSDTTDQADGTPPPADANVKSRRIDGVDLPYYEVTMKEGTPCDLTGKPRLTRVLYVCQPDGHGEVYEMKETSTCEYEVMVLVSVLCSHPHFRPKNPPMNKISCHSLSGSPQKPLTLDTWERETKRLDAAQQQELLFGMPETDESMEAPAQPTERKVPKILTSKSTPALGVSTSINKLTDHQVLRDLLSGDYCLQGGAGWWKHEVCLGRYARQFHKDKNGEVSVLLGNFDEEAHIQWLAGHPNKKPKPTGQRKYLNYLYTGGDLCDLTGKPRKVEVRLKCVANSQSPHGVSLFLSEPSSCEYVLVVESAMLCELMDQADENALLKNVNL</sequence>
<keyword evidence="2 10" id="KW-0732">Signal</keyword>
<comment type="subcellular location">
    <subcellularLocation>
        <location evidence="1">Endoplasmic reticulum lumen</location>
    </subcellularLocation>
</comment>
<comment type="function">
    <text evidence="6">Probable lectin that binds selectively to improperly folded lumenal proteins. May function in endoplasmic reticulum quality control and endoplasmic reticulum-associated degradation (ERAD) of both non-glycosylated proteins and glycoproteins.</text>
</comment>
<dbReference type="EMBL" id="JBAMIC010000008">
    <property type="protein sequence ID" value="KAK7104254.1"/>
    <property type="molecule type" value="Genomic_DNA"/>
</dbReference>
<evidence type="ECO:0000313" key="12">
    <source>
        <dbReference type="EMBL" id="KAK7104254.1"/>
    </source>
</evidence>
<feature type="domain" description="MRH" evidence="11">
    <location>
        <begin position="340"/>
        <end position="463"/>
    </location>
</feature>
<dbReference type="AlphaFoldDB" id="A0AAN9GE34"/>
<dbReference type="PROSITE" id="PS51914">
    <property type="entry name" value="MRH"/>
    <property type="match status" value="2"/>
</dbReference>
<dbReference type="PANTHER" id="PTHR15414">
    <property type="entry name" value="OS-9-RELATED"/>
    <property type="match status" value="1"/>
</dbReference>
<evidence type="ECO:0000256" key="10">
    <source>
        <dbReference type="SAM" id="SignalP"/>
    </source>
</evidence>
<dbReference type="InterPro" id="IPR009011">
    <property type="entry name" value="Man6P_isomerase_rcpt-bd_dom_sf"/>
</dbReference>
<evidence type="ECO:0000256" key="1">
    <source>
        <dbReference type="ARBA" id="ARBA00004319"/>
    </source>
</evidence>
<organism evidence="12 13">
    <name type="scientific">Littorina saxatilis</name>
    <dbReference type="NCBI Taxonomy" id="31220"/>
    <lineage>
        <taxon>Eukaryota</taxon>
        <taxon>Metazoa</taxon>
        <taxon>Spiralia</taxon>
        <taxon>Lophotrochozoa</taxon>
        <taxon>Mollusca</taxon>
        <taxon>Gastropoda</taxon>
        <taxon>Caenogastropoda</taxon>
        <taxon>Littorinimorpha</taxon>
        <taxon>Littorinoidea</taxon>
        <taxon>Littorinidae</taxon>
        <taxon>Littorina</taxon>
    </lineage>
</organism>
<evidence type="ECO:0000259" key="11">
    <source>
        <dbReference type="PROSITE" id="PS51914"/>
    </source>
</evidence>
<feature type="chain" id="PRO_5042814120" description="Endoplasmic reticulum lectin 1" evidence="10">
    <location>
        <begin position="24"/>
        <end position="478"/>
    </location>
</feature>
<dbReference type="InterPro" id="IPR045149">
    <property type="entry name" value="OS-9-like"/>
</dbReference>
<evidence type="ECO:0000256" key="9">
    <source>
        <dbReference type="SAM" id="MobiDB-lite"/>
    </source>
</evidence>
<dbReference type="Pfam" id="PF07915">
    <property type="entry name" value="PRKCSH"/>
    <property type="match status" value="2"/>
</dbReference>
<name>A0AAN9GE34_9CAEN</name>
<dbReference type="FunFam" id="2.70.130.10:FF:000001">
    <property type="entry name" value="Endoplasmic reticulum lectin 1"/>
    <property type="match status" value="1"/>
</dbReference>
<dbReference type="Gene3D" id="2.70.130.10">
    <property type="entry name" value="Mannose-6-phosphate receptor binding domain"/>
    <property type="match status" value="2"/>
</dbReference>
<gene>
    <name evidence="12" type="ORF">V1264_019004</name>
</gene>
<evidence type="ECO:0000256" key="8">
    <source>
        <dbReference type="ARBA" id="ARBA00041661"/>
    </source>
</evidence>
<keyword evidence="4" id="KW-0256">Endoplasmic reticulum</keyword>
<dbReference type="GO" id="GO:0030970">
    <property type="term" value="P:retrograde protein transport, ER to cytosol"/>
    <property type="evidence" value="ECO:0007669"/>
    <property type="project" value="TreeGrafter"/>
</dbReference>
<feature type="domain" description="MRH" evidence="11">
    <location>
        <begin position="98"/>
        <end position="238"/>
    </location>
</feature>
<dbReference type="GO" id="GO:0005788">
    <property type="term" value="C:endoplasmic reticulum lumen"/>
    <property type="evidence" value="ECO:0007669"/>
    <property type="project" value="UniProtKB-SubCell"/>
</dbReference>
<dbReference type="PANTHER" id="PTHR15414:SF0">
    <property type="entry name" value="ENDOPLASMIC RETICULUM LECTIN 1"/>
    <property type="match status" value="1"/>
</dbReference>
<comment type="caution">
    <text evidence="12">The sequence shown here is derived from an EMBL/GenBank/DDBJ whole genome shotgun (WGS) entry which is preliminary data.</text>
</comment>
<evidence type="ECO:0000256" key="2">
    <source>
        <dbReference type="ARBA" id="ARBA00022729"/>
    </source>
</evidence>
<dbReference type="GO" id="GO:0030968">
    <property type="term" value="P:endoplasmic reticulum unfolded protein response"/>
    <property type="evidence" value="ECO:0007669"/>
    <property type="project" value="InterPro"/>
</dbReference>
<keyword evidence="3" id="KW-0677">Repeat</keyword>
<evidence type="ECO:0000313" key="13">
    <source>
        <dbReference type="Proteomes" id="UP001374579"/>
    </source>
</evidence>
<feature type="region of interest" description="Disordered" evidence="9">
    <location>
        <begin position="148"/>
        <end position="170"/>
    </location>
</feature>